<keyword evidence="1" id="KW-1133">Transmembrane helix</keyword>
<reference evidence="3" key="1">
    <citation type="submission" date="2021-01" db="EMBL/GenBank/DDBJ databases">
        <authorList>
            <person name="Corre E."/>
            <person name="Pelletier E."/>
            <person name="Niang G."/>
            <person name="Scheremetjew M."/>
            <person name="Finn R."/>
            <person name="Kale V."/>
            <person name="Holt S."/>
            <person name="Cochrane G."/>
            <person name="Meng A."/>
            <person name="Brown T."/>
            <person name="Cohen L."/>
        </authorList>
    </citation>
    <scope>NUCLEOTIDE SEQUENCE</scope>
    <source>
        <strain evidence="3">UTEX LB 2760</strain>
    </source>
</reference>
<evidence type="ECO:0000256" key="2">
    <source>
        <dbReference type="SAM" id="SignalP"/>
    </source>
</evidence>
<dbReference type="AlphaFoldDB" id="A0A7S0BTZ3"/>
<evidence type="ECO:0000313" key="3">
    <source>
        <dbReference type="EMBL" id="CAD8403562.1"/>
    </source>
</evidence>
<dbReference type="EMBL" id="HBEK01024740">
    <property type="protein sequence ID" value="CAD8403562.1"/>
    <property type="molecule type" value="Transcribed_RNA"/>
</dbReference>
<organism evidence="3">
    <name type="scientific">Rhodosorus marinus</name>
    <dbReference type="NCBI Taxonomy" id="101924"/>
    <lineage>
        <taxon>Eukaryota</taxon>
        <taxon>Rhodophyta</taxon>
        <taxon>Stylonematophyceae</taxon>
        <taxon>Stylonematales</taxon>
        <taxon>Stylonemataceae</taxon>
        <taxon>Rhodosorus</taxon>
    </lineage>
</organism>
<gene>
    <name evidence="3" type="ORF">RMAR0315_LOCUS13571</name>
</gene>
<protein>
    <recommendedName>
        <fullName evidence="4">PSI domain-containing protein</fullName>
    </recommendedName>
</protein>
<keyword evidence="1" id="KW-0472">Membrane</keyword>
<keyword evidence="1" id="KW-0812">Transmembrane</keyword>
<proteinExistence type="predicted"/>
<accession>A0A7S0BTZ3</accession>
<sequence length="119" mass="13180">MTTRRTGFGLTLFLCGVLLVAVNGKDLPSVCVCECCRWTGLEKMQCADPGLTAFEVDDCRSCNVRACARQFDVDCPERGSKVKSYCVNRSSWKQKFVPVGFIIVTLSLVLYGLLTKKRG</sequence>
<feature type="transmembrane region" description="Helical" evidence="1">
    <location>
        <begin position="96"/>
        <end position="114"/>
    </location>
</feature>
<evidence type="ECO:0008006" key="4">
    <source>
        <dbReference type="Google" id="ProtNLM"/>
    </source>
</evidence>
<keyword evidence="2" id="KW-0732">Signal</keyword>
<feature type="chain" id="PRO_5031444069" description="PSI domain-containing protein" evidence="2">
    <location>
        <begin position="25"/>
        <end position="119"/>
    </location>
</feature>
<feature type="signal peptide" evidence="2">
    <location>
        <begin position="1"/>
        <end position="24"/>
    </location>
</feature>
<evidence type="ECO:0000256" key="1">
    <source>
        <dbReference type="SAM" id="Phobius"/>
    </source>
</evidence>
<name>A0A7S0BTZ3_9RHOD</name>